<reference evidence="1" key="1">
    <citation type="submission" date="2021-01" db="EMBL/GenBank/DDBJ databases">
        <authorList>
            <person name="Corre E."/>
            <person name="Pelletier E."/>
            <person name="Niang G."/>
            <person name="Scheremetjew M."/>
            <person name="Finn R."/>
            <person name="Kale V."/>
            <person name="Holt S."/>
            <person name="Cochrane G."/>
            <person name="Meng A."/>
            <person name="Brown T."/>
            <person name="Cohen L."/>
        </authorList>
    </citation>
    <scope>NUCLEOTIDE SEQUENCE</scope>
    <source>
        <strain evidence="1">CCMP1661</strain>
    </source>
</reference>
<protein>
    <submittedName>
        <fullName evidence="1">Uncharacterized protein</fullName>
    </submittedName>
</protein>
<dbReference type="EMBL" id="HBHR01000842">
    <property type="protein sequence ID" value="CAD9857753.1"/>
    <property type="molecule type" value="Transcribed_RNA"/>
</dbReference>
<dbReference type="AlphaFoldDB" id="A0A6U1LZ71"/>
<evidence type="ECO:0000313" key="1">
    <source>
        <dbReference type="EMBL" id="CAD9857753.1"/>
    </source>
</evidence>
<proteinExistence type="predicted"/>
<name>A0A6U1LZ71_9STRA</name>
<sequence>MDRDLDFLTSEKKELNTSSDAFKFMEYLHPALKDAVAKFVVDGSAQFLSRQINVPVKDFKNRRKGRAKDFSVDPDPFYCDFVKIPAVDEFLSRINDCFTLTLSKNSSHVENMDTKPDVNSLEPSLSKLNEKINAMAEDISGIVNKISSLKTDQVSYRDTVVKGLGEVKKDLGAELHRARIATSNSTPYLMHNMKLVAAKKSNKLIFSGRDDFRDDGDGDDLNDKICKCIEEVLTDDDFFGEITTFFADSKSGYFKTGIEFDSALDRENVWRNRFSFGKKYNLFIEPYLSVKQNNIKNSLIECWYKFKKYKVDKEEQAPRFLILQGGLLFDSKVFQFDSKVITSFQKHLNGLCQEDIFPSTEVDDADETDSAK</sequence>
<dbReference type="EMBL" id="HBHR01000844">
    <property type="protein sequence ID" value="CAD9857755.1"/>
    <property type="molecule type" value="Transcribed_RNA"/>
</dbReference>
<evidence type="ECO:0000313" key="2">
    <source>
        <dbReference type="EMBL" id="CAD9857755.1"/>
    </source>
</evidence>
<gene>
    <name evidence="1" type="ORF">FJAP1339_LOCUS269</name>
    <name evidence="2" type="ORF">FJAP1339_LOCUS271</name>
</gene>
<organism evidence="1">
    <name type="scientific">Fibrocapsa japonica</name>
    <dbReference type="NCBI Taxonomy" id="94617"/>
    <lineage>
        <taxon>Eukaryota</taxon>
        <taxon>Sar</taxon>
        <taxon>Stramenopiles</taxon>
        <taxon>Ochrophyta</taxon>
        <taxon>Raphidophyceae</taxon>
        <taxon>Chattonellales</taxon>
        <taxon>Chattonellaceae</taxon>
        <taxon>Fibrocapsa</taxon>
    </lineage>
</organism>
<accession>A0A6U1LZ71</accession>